<sequence length="307" mass="33674">MSSPATFLVTGATGNQGGSTVRELLKAGYRVHALVRDSSKPQAKELESLGAVLFVGDYKSADVIKQAAVGVKGIFINPYPDITDYGRGVARTVDTLVISTAIRADKYVEWAEKHPEHLMQAFGRSKFAAENVVRESGIKHWTVLRPPWLFQNLIYPQSQMHFPELHTKRLLTTVIRLDIPFPQLDAHDVGRFAAAVFASPEKFSGKTIELAAQHLTLGDSVKEMEKVAGVTIPHNLITPEELVKTSTDPRAPFRAAIADLQNSTGEFLLLSPKELEALAGYGVPLTTWGEYLEKNQDKLRATLGLSG</sequence>
<proteinExistence type="inferred from homology"/>
<dbReference type="SUPFAM" id="SSF51735">
    <property type="entry name" value="NAD(P)-binding Rossmann-fold domains"/>
    <property type="match status" value="1"/>
</dbReference>
<keyword evidence="5" id="KW-1185">Reference proteome</keyword>
<evidence type="ECO:0000256" key="2">
    <source>
        <dbReference type="ARBA" id="ARBA00022857"/>
    </source>
</evidence>
<evidence type="ECO:0000313" key="5">
    <source>
        <dbReference type="Proteomes" id="UP000077266"/>
    </source>
</evidence>
<dbReference type="AlphaFoldDB" id="A0A165BUR5"/>
<dbReference type="Gene3D" id="3.40.50.720">
    <property type="entry name" value="NAD(P)-binding Rossmann-like Domain"/>
    <property type="match status" value="1"/>
</dbReference>
<feature type="domain" description="NmrA-like" evidence="3">
    <location>
        <begin position="6"/>
        <end position="267"/>
    </location>
</feature>
<keyword evidence="2" id="KW-0521">NADP</keyword>
<evidence type="ECO:0000313" key="4">
    <source>
        <dbReference type="EMBL" id="KZV81274.1"/>
    </source>
</evidence>
<dbReference type="InParanoid" id="A0A165BUR5"/>
<dbReference type="Pfam" id="PF05368">
    <property type="entry name" value="NmrA"/>
    <property type="match status" value="1"/>
</dbReference>
<dbReference type="PANTHER" id="PTHR42748:SF7">
    <property type="entry name" value="NMRA LIKE REDOX SENSOR 1-RELATED"/>
    <property type="match status" value="1"/>
</dbReference>
<protein>
    <submittedName>
        <fullName evidence="4">NAD(P)-binding protein</fullName>
    </submittedName>
</protein>
<dbReference type="InterPro" id="IPR051164">
    <property type="entry name" value="NmrA-like_oxidored"/>
</dbReference>
<gene>
    <name evidence="4" type="ORF">EXIGLDRAFT_628744</name>
</gene>
<evidence type="ECO:0000259" key="3">
    <source>
        <dbReference type="Pfam" id="PF05368"/>
    </source>
</evidence>
<dbReference type="EMBL" id="KV426403">
    <property type="protein sequence ID" value="KZV81274.1"/>
    <property type="molecule type" value="Genomic_DNA"/>
</dbReference>
<dbReference type="OrthoDB" id="419598at2759"/>
<name>A0A165BUR5_EXIGL</name>
<dbReference type="STRING" id="1314781.A0A165BUR5"/>
<dbReference type="PANTHER" id="PTHR42748">
    <property type="entry name" value="NITROGEN METABOLITE REPRESSION PROTEIN NMRA FAMILY MEMBER"/>
    <property type="match status" value="1"/>
</dbReference>
<dbReference type="Proteomes" id="UP000077266">
    <property type="component" value="Unassembled WGS sequence"/>
</dbReference>
<reference evidence="4 5" key="1">
    <citation type="journal article" date="2016" name="Mol. Biol. Evol.">
        <title>Comparative Genomics of Early-Diverging Mushroom-Forming Fungi Provides Insights into the Origins of Lignocellulose Decay Capabilities.</title>
        <authorList>
            <person name="Nagy L.G."/>
            <person name="Riley R."/>
            <person name="Tritt A."/>
            <person name="Adam C."/>
            <person name="Daum C."/>
            <person name="Floudas D."/>
            <person name="Sun H."/>
            <person name="Yadav J.S."/>
            <person name="Pangilinan J."/>
            <person name="Larsson K.H."/>
            <person name="Matsuura K."/>
            <person name="Barry K."/>
            <person name="Labutti K."/>
            <person name="Kuo R."/>
            <person name="Ohm R.A."/>
            <person name="Bhattacharya S.S."/>
            <person name="Shirouzu T."/>
            <person name="Yoshinaga Y."/>
            <person name="Martin F.M."/>
            <person name="Grigoriev I.V."/>
            <person name="Hibbett D.S."/>
        </authorList>
    </citation>
    <scope>NUCLEOTIDE SEQUENCE [LARGE SCALE GENOMIC DNA]</scope>
    <source>
        <strain evidence="4 5">HHB12029</strain>
    </source>
</reference>
<accession>A0A165BUR5</accession>
<organism evidence="4 5">
    <name type="scientific">Exidia glandulosa HHB12029</name>
    <dbReference type="NCBI Taxonomy" id="1314781"/>
    <lineage>
        <taxon>Eukaryota</taxon>
        <taxon>Fungi</taxon>
        <taxon>Dikarya</taxon>
        <taxon>Basidiomycota</taxon>
        <taxon>Agaricomycotina</taxon>
        <taxon>Agaricomycetes</taxon>
        <taxon>Auriculariales</taxon>
        <taxon>Exidiaceae</taxon>
        <taxon>Exidia</taxon>
    </lineage>
</organism>
<dbReference type="InterPro" id="IPR036291">
    <property type="entry name" value="NAD(P)-bd_dom_sf"/>
</dbReference>
<evidence type="ECO:0000256" key="1">
    <source>
        <dbReference type="ARBA" id="ARBA00006328"/>
    </source>
</evidence>
<comment type="similarity">
    <text evidence="1">Belongs to the NmrA-type oxidoreductase family.</text>
</comment>
<dbReference type="InterPro" id="IPR008030">
    <property type="entry name" value="NmrA-like"/>
</dbReference>